<feature type="transmembrane region" description="Helical" evidence="2">
    <location>
        <begin position="1272"/>
        <end position="1299"/>
    </location>
</feature>
<gene>
    <name evidence="5" type="ORF">M0812_18849</name>
</gene>
<feature type="compositionally biased region" description="Polar residues" evidence="1">
    <location>
        <begin position="1852"/>
        <end position="1866"/>
    </location>
</feature>
<name>A0AAV7Z3V8_9EUKA</name>
<feature type="chain" id="PRO_5043888444" evidence="3">
    <location>
        <begin position="26"/>
        <end position="1964"/>
    </location>
</feature>
<feature type="region of interest" description="Disordered" evidence="1">
    <location>
        <begin position="1071"/>
        <end position="1105"/>
    </location>
</feature>
<keyword evidence="2" id="KW-1133">Transmembrane helix</keyword>
<dbReference type="PANTHER" id="PTHR35580">
    <property type="entry name" value="CELL SURFACE GLYCOPROTEIN (S-LAYER PROTEIN)-LIKE PROTEIN"/>
    <property type="match status" value="1"/>
</dbReference>
<feature type="region of interest" description="Disordered" evidence="1">
    <location>
        <begin position="1852"/>
        <end position="1911"/>
    </location>
</feature>
<evidence type="ECO:0000313" key="5">
    <source>
        <dbReference type="EMBL" id="KAJ3436782.1"/>
    </source>
</evidence>
<feature type="region of interest" description="Disordered" evidence="1">
    <location>
        <begin position="1577"/>
        <end position="1639"/>
    </location>
</feature>
<comment type="caution">
    <text evidence="5">The sequence shown here is derived from an EMBL/GenBank/DDBJ whole genome shotgun (WGS) entry which is preliminary data.</text>
</comment>
<evidence type="ECO:0000259" key="4">
    <source>
        <dbReference type="Pfam" id="PF07699"/>
    </source>
</evidence>
<sequence length="1964" mass="225107">MFSFFFQKQILVFFFVLLLTNLNDCKVHVAPSLVQQQSQTIQHLTLNETTTKTNLKKRLTLPTILFRNERNKKSKIQFVGHSFGTAAWHFQKDKISILFRKGHYLDFSYQQMSFNKIEEKKIGVAKLHFQKAHFQKRNLNTIKQLRYLSGTSDPQSKEGIYLDFEINQEGKLKSIYYLPEYSYLKDLKIQYTTDLRPEISGIDQSLQFRDRKTNLLVFKESQPIFIQESVIADGRYELDTETGVISIQLKNANEIARFDLTRPLIVDPTYSTYFGGSEDDFANSIEYDSTGKIIVAGSTLSTDFPTTVGAFQERYYNKSEGFLFKMNPEDGELIWSTFLGSLGDDFIHSLSINDQDQPIVSGSTTKYDYITSYALQKTISIVQPGIKFITTYDSENSECFATIGEYQGFVTKLSQDGSSLIASTLICAQDNLEVYSAIELENNKTIITGNVQGELSTEGADEYYGGVDIFVIILDEDYLYLNTTVYGSTDFDGFLKPTSTMMVLDSYNNIIISATTNSTEFIEHTNHKGEYPGGEYSCLLISFDLTDLSNYKSAWFGGSGNDFCYSVYYDELKELYWFSGSTTSENLPTSTNSYQESMLNTPESKILEGMYFSFNISQDLAYCSYMGKIGENIEINSIQFDENKKIILSGKGKLFEENLVTKNSNNLYYGEDDGNFQQNKDFTDDGNSYYFGNGSFIAIFSKTYNKLIKKISIPSNEIFSTKIYNNTKNGEGNDNNLFNIITTGSIDANEHTLQTTDNAFNKTHNGGEFDIILISLDFYCPNGSYTSYYGNCNECPKGTYGISTNKSISTFLETCMSCLPGLYSSQIGVTYCNVCGPGSYNEFEKSSTCYNCLSGTYNENYGSKNISDCTKCPQGTYSFTVASQSIETCLKCPVGTYNDNLGTNSIDFCLKCSIGTFNNIEGSISINDCNSCSDNYISNKTGSSSCIQCPDGTQSNTQNSECISCSKGYYKNSTLSSCQKCPINSINNDKGCTACEKCSIEFGCIGGNQCIEGRDPDQICSTCIENRFMLNYDCRTCPTAAEISTIIICIITTITFLVIIILKTNKKYKNKNDNNNDNNNNNKNDNKNDNDNNNDDNNENDNNDNDNNANNIYWYFFIQDKIQIKGMILTFIQLIAILVSFKFNWQSVFKGWFRIGSSFFILDLGSFLYQECYQNYNLILKWLIITIFPLILLIICSIIWILINYCLKNTKAKYPHLKEKLFSFYTKSLKYFYPTILILFIDLFDFKYNEEMEIHYLNTNQKIIIHEKDWQFFFYLVLFTIIFEIILIPLIFFICITVAKKKKFESDSFNVKFGWMWKSYRFIYWELIEFIFKILLIITVIFRKLDQSDDTDTGTDNTNNIAIISLTYLDSYQVASVFVLLIIMLILILIIRPYKLDTMDRFGTENKILFGFYLILLSLLSFNIDSLFNISLPYAIFILGTIIVGLSLRERILKISKHKKNLNGNKYNEMEKKTYENENNINDGDDDDDSADGNLKMHNEENPIELDDISYSESSDSIDENELKIQNTKLFEEYKNNLAQIARIKKKLENRGWNLRSLREQSIEIIRLKETNAIKQKKRKKSILKNENSKQINVNKENQNKGDDDDDEKNKDELKSDPKLQKKESESKPESEYKSEYEFGIENETHFNSNSMIHSNKNLFESTNTNDLAQSYKIKQYEYENTNSEIYSINYSKKGDNDGNYSKRGNSNDDDDDDNNNNNDDDDDGDGGDDTDEDGDGDDNKDDDDDDDENNKDQRSDNDEIFLKLSNSINLKNELQILNKKHHNEVKTNKKFPKKHHSQAYKPVKVAHTLRLSRSQQQLNMNNEKDTSTSSENHFEFTIQKMAKVRIIPKNLPSNISMNNNDISLQNRNGNENGNGNLYNYGYNDDDDDENNNDDDSDNNINNNNENFNNLQENEFGIHPDFLNSEETYSIGDEEEITRNEEFLALEIEKARLSLSRNTNSQIN</sequence>
<organism evidence="5 6">
    <name type="scientific">Anaeramoeba flamelloides</name>
    <dbReference type="NCBI Taxonomy" id="1746091"/>
    <lineage>
        <taxon>Eukaryota</taxon>
        <taxon>Metamonada</taxon>
        <taxon>Anaeramoebidae</taxon>
        <taxon>Anaeramoeba</taxon>
    </lineage>
</organism>
<dbReference type="InterPro" id="IPR011641">
    <property type="entry name" value="Tyr-kin_ephrin_A/B_rcpt-like"/>
</dbReference>
<feature type="region of interest" description="Disordered" evidence="1">
    <location>
        <begin position="1690"/>
        <end position="1759"/>
    </location>
</feature>
<dbReference type="SUPFAM" id="SSF57184">
    <property type="entry name" value="Growth factor receptor domain"/>
    <property type="match status" value="1"/>
</dbReference>
<dbReference type="Gene3D" id="2.10.50.10">
    <property type="entry name" value="Tumor Necrosis Factor Receptor, subunit A, domain 2"/>
    <property type="match status" value="3"/>
</dbReference>
<accession>A0AAV7Z3V8</accession>
<dbReference type="SUPFAM" id="SSF50998">
    <property type="entry name" value="Quinoprotein alcohol dehydrogenase-like"/>
    <property type="match status" value="1"/>
</dbReference>
<dbReference type="InterPro" id="IPR009030">
    <property type="entry name" value="Growth_fac_rcpt_cys_sf"/>
</dbReference>
<feature type="compositionally biased region" description="Basic and acidic residues" evidence="1">
    <location>
        <begin position="1598"/>
        <end position="1637"/>
    </location>
</feature>
<feature type="transmembrane region" description="Helical" evidence="2">
    <location>
        <begin position="1182"/>
        <end position="1203"/>
    </location>
</feature>
<proteinExistence type="predicted"/>
<dbReference type="SMART" id="SM01411">
    <property type="entry name" value="Ephrin_rec_like"/>
    <property type="match status" value="4"/>
</dbReference>
<evidence type="ECO:0000256" key="1">
    <source>
        <dbReference type="SAM" id="MobiDB-lite"/>
    </source>
</evidence>
<feature type="transmembrane region" description="Helical" evidence="2">
    <location>
        <begin position="1043"/>
        <end position="1062"/>
    </location>
</feature>
<feature type="compositionally biased region" description="Acidic residues" evidence="1">
    <location>
        <begin position="1708"/>
        <end position="1750"/>
    </location>
</feature>
<feature type="compositionally biased region" description="Low complexity" evidence="1">
    <location>
        <begin position="1073"/>
        <end position="1083"/>
    </location>
</feature>
<evidence type="ECO:0000256" key="3">
    <source>
        <dbReference type="SAM" id="SignalP"/>
    </source>
</evidence>
<keyword evidence="3" id="KW-0732">Signal</keyword>
<evidence type="ECO:0000313" key="6">
    <source>
        <dbReference type="Proteomes" id="UP001146793"/>
    </source>
</evidence>
<keyword evidence="2" id="KW-0812">Transmembrane</keyword>
<dbReference type="Pfam" id="PF07699">
    <property type="entry name" value="Ephrin_rec_like"/>
    <property type="match status" value="1"/>
</dbReference>
<evidence type="ECO:0000256" key="2">
    <source>
        <dbReference type="SAM" id="Phobius"/>
    </source>
</evidence>
<feature type="compositionally biased region" description="Acidic residues" evidence="1">
    <location>
        <begin position="1884"/>
        <end position="1898"/>
    </location>
</feature>
<keyword evidence="2" id="KW-0472">Membrane</keyword>
<feature type="transmembrane region" description="Helical" evidence="2">
    <location>
        <begin position="1374"/>
        <end position="1394"/>
    </location>
</feature>
<dbReference type="InterPro" id="IPR052918">
    <property type="entry name" value="Motility_Chemotaxis_Reg"/>
</dbReference>
<dbReference type="Proteomes" id="UP001146793">
    <property type="component" value="Unassembled WGS sequence"/>
</dbReference>
<feature type="domain" description="Tyrosine-protein kinase ephrin type A/B receptor-like" evidence="4">
    <location>
        <begin position="883"/>
        <end position="929"/>
    </location>
</feature>
<feature type="transmembrane region" description="Helical" evidence="2">
    <location>
        <begin position="1406"/>
        <end position="1424"/>
    </location>
</feature>
<protein>
    <submittedName>
        <fullName evidence="5">Finger protein</fullName>
    </submittedName>
</protein>
<feature type="transmembrane region" description="Helical" evidence="2">
    <location>
        <begin position="1322"/>
        <end position="1342"/>
    </location>
</feature>
<feature type="compositionally biased region" description="Low complexity" evidence="1">
    <location>
        <begin position="1867"/>
        <end position="1883"/>
    </location>
</feature>
<feature type="signal peptide" evidence="3">
    <location>
        <begin position="1"/>
        <end position="25"/>
    </location>
</feature>
<feature type="region of interest" description="Disordered" evidence="1">
    <location>
        <begin position="1476"/>
        <end position="1499"/>
    </location>
</feature>
<reference evidence="5" key="1">
    <citation type="submission" date="2022-08" db="EMBL/GenBank/DDBJ databases">
        <title>Novel sulphate-reducing endosymbionts in the free-living metamonad Anaeramoeba.</title>
        <authorList>
            <person name="Jerlstrom-Hultqvist J."/>
            <person name="Cepicka I."/>
            <person name="Gallot-Lavallee L."/>
            <person name="Salas-Leiva D."/>
            <person name="Curtis B.A."/>
            <person name="Zahonova K."/>
            <person name="Pipaliya S."/>
            <person name="Dacks J."/>
            <person name="Roger A.J."/>
        </authorList>
    </citation>
    <scope>NUCLEOTIDE SEQUENCE</scope>
    <source>
        <strain evidence="5">Busselton2</strain>
    </source>
</reference>
<dbReference type="EMBL" id="JANTQA010000036">
    <property type="protein sequence ID" value="KAJ3436782.1"/>
    <property type="molecule type" value="Genomic_DNA"/>
</dbReference>
<feature type="compositionally biased region" description="Low complexity" evidence="1">
    <location>
        <begin position="1899"/>
        <end position="1910"/>
    </location>
</feature>
<feature type="transmembrane region" description="Helical" evidence="2">
    <location>
        <begin position="1126"/>
        <end position="1145"/>
    </location>
</feature>
<dbReference type="PANTHER" id="PTHR35580:SF1">
    <property type="entry name" value="PHYTASE-LIKE DOMAIN-CONTAINING PROTEIN"/>
    <property type="match status" value="1"/>
</dbReference>
<feature type="compositionally biased region" description="Acidic residues" evidence="1">
    <location>
        <begin position="1092"/>
        <end position="1104"/>
    </location>
</feature>
<dbReference type="InterPro" id="IPR011047">
    <property type="entry name" value="Quinoprotein_ADH-like_sf"/>
</dbReference>